<dbReference type="Proteomes" id="UP000283095">
    <property type="component" value="Chromosome"/>
</dbReference>
<evidence type="ECO:0000313" key="2">
    <source>
        <dbReference type="Proteomes" id="UP000283095"/>
    </source>
</evidence>
<reference evidence="1 2" key="1">
    <citation type="submission" date="2018-01" db="EMBL/GenBank/DDBJ databases">
        <title>Bacillus asahii Genome sequencing and assembly.</title>
        <authorList>
            <person name="Jiang H."/>
            <person name="Feng Y."/>
            <person name="Zhao F."/>
            <person name="Lin X."/>
        </authorList>
    </citation>
    <scope>NUCLEOTIDE SEQUENCE [LARGE SCALE GENOMIC DNA]</scope>
    <source>
        <strain evidence="1 2">OM18</strain>
    </source>
</reference>
<dbReference type="AlphaFoldDB" id="A0A3T0KRY1"/>
<accession>A0A3T0KRY1</accession>
<name>A0A3T0KRY1_9BACI</name>
<organism evidence="1 2">
    <name type="scientific">Peribacillus asahii</name>
    <dbReference type="NCBI Taxonomy" id="228899"/>
    <lineage>
        <taxon>Bacteria</taxon>
        <taxon>Bacillati</taxon>
        <taxon>Bacillota</taxon>
        <taxon>Bacilli</taxon>
        <taxon>Bacillales</taxon>
        <taxon>Bacillaceae</taxon>
        <taxon>Peribacillus</taxon>
    </lineage>
</organism>
<dbReference type="KEGG" id="pasa:BAOM_2406"/>
<dbReference type="EMBL" id="CP026095">
    <property type="protein sequence ID" value="AZV43015.1"/>
    <property type="molecule type" value="Genomic_DNA"/>
</dbReference>
<dbReference type="RefSeq" id="WP_164853198.1">
    <property type="nucleotide sequence ID" value="NZ_CP026095.1"/>
</dbReference>
<protein>
    <submittedName>
        <fullName evidence="1">Uncharacterized protein</fullName>
    </submittedName>
</protein>
<proteinExistence type="predicted"/>
<evidence type="ECO:0000313" key="1">
    <source>
        <dbReference type="EMBL" id="AZV43015.1"/>
    </source>
</evidence>
<gene>
    <name evidence="1" type="ORF">BAOM_2406</name>
</gene>
<sequence>MKQNKLEFIKVACLVVIAVSLSIIAWKTASQIVVLEEIRDGLNLIAGRVNELKE</sequence>